<evidence type="ECO:0000313" key="1">
    <source>
        <dbReference type="EMBL" id="QPI56302.1"/>
    </source>
</evidence>
<name>A0ABX6W491_STRMQ</name>
<dbReference type="EMBL" id="CP065050">
    <property type="protein sequence ID" value="QPI56302.1"/>
    <property type="molecule type" value="Genomic_DNA"/>
</dbReference>
<proteinExistence type="predicted"/>
<evidence type="ECO:0008006" key="3">
    <source>
        <dbReference type="Google" id="ProtNLM"/>
    </source>
</evidence>
<reference evidence="1 2" key="1">
    <citation type="submission" date="2020-11" db="EMBL/GenBank/DDBJ databases">
        <title>Complete genome sequence unveiled secondary metabolic potentials in Streptomyces solisilvae HNM0141.</title>
        <authorList>
            <person name="Huang X."/>
        </authorList>
    </citation>
    <scope>NUCLEOTIDE SEQUENCE [LARGE SCALE GENOMIC DNA]</scope>
    <source>
        <strain evidence="1 2">HNM0141</strain>
    </source>
</reference>
<dbReference type="Proteomes" id="UP000663421">
    <property type="component" value="Chromosome"/>
</dbReference>
<gene>
    <name evidence="1" type="ORF">I1A49_16360</name>
</gene>
<sequence>MDFKTLTVDAIDIRGGDRFAHHGREWTALYTQRGWYQCAEIVTSTGTVWMVADRQVEVRRPVKPMARREIR</sequence>
<protein>
    <recommendedName>
        <fullName evidence="3">Transposase</fullName>
    </recommendedName>
</protein>
<organism evidence="1 2">
    <name type="scientific">Streptomyces malaysiensis</name>
    <dbReference type="NCBI Taxonomy" id="92644"/>
    <lineage>
        <taxon>Bacteria</taxon>
        <taxon>Bacillati</taxon>
        <taxon>Actinomycetota</taxon>
        <taxon>Actinomycetes</taxon>
        <taxon>Kitasatosporales</taxon>
        <taxon>Streptomycetaceae</taxon>
        <taxon>Streptomyces</taxon>
        <taxon>Streptomyces violaceusniger group</taxon>
    </lineage>
</organism>
<evidence type="ECO:0000313" key="2">
    <source>
        <dbReference type="Proteomes" id="UP000663421"/>
    </source>
</evidence>
<accession>A0ABX6W491</accession>
<keyword evidence="2" id="KW-1185">Reference proteome</keyword>